<evidence type="ECO:0000313" key="8">
    <source>
        <dbReference type="EMBL" id="KAH6638662.1"/>
    </source>
</evidence>
<keyword evidence="9" id="KW-1185">Reference proteome</keyword>
<evidence type="ECO:0000313" key="9">
    <source>
        <dbReference type="Proteomes" id="UP000758603"/>
    </source>
</evidence>
<dbReference type="InterPro" id="IPR002938">
    <property type="entry name" value="FAD-bd"/>
</dbReference>
<dbReference type="PANTHER" id="PTHR47356:SF2">
    <property type="entry name" value="FAD-BINDING DOMAIN-CONTAINING PROTEIN-RELATED"/>
    <property type="match status" value="1"/>
</dbReference>
<dbReference type="InterPro" id="IPR050562">
    <property type="entry name" value="FAD_mOase_fung"/>
</dbReference>
<dbReference type="RefSeq" id="XP_045950934.1">
    <property type="nucleotide sequence ID" value="XM_046105298.1"/>
</dbReference>
<dbReference type="PRINTS" id="PR00420">
    <property type="entry name" value="RNGMNOXGNASE"/>
</dbReference>
<dbReference type="GO" id="GO:0004497">
    <property type="term" value="F:monooxygenase activity"/>
    <property type="evidence" value="ECO:0007669"/>
    <property type="project" value="InterPro"/>
</dbReference>
<evidence type="ECO:0000256" key="3">
    <source>
        <dbReference type="ARBA" id="ARBA00007992"/>
    </source>
</evidence>
<gene>
    <name evidence="8" type="ORF">BKA67DRAFT_596432</name>
</gene>
<comment type="pathway">
    <text evidence="2">Secondary metabolite biosynthesis.</text>
</comment>
<proteinExistence type="inferred from homology"/>
<accession>A0A9P8UB50</accession>
<keyword evidence="6" id="KW-0560">Oxidoreductase</keyword>
<comment type="similarity">
    <text evidence="3">Belongs to the paxM FAD-dependent monooxygenase family.</text>
</comment>
<sequence length="449" mass="48957">MPSGGFKVIVVGGGPVGLTAAHALTRANIDFVVLERRSCIVIDAGASLVLVPMGMRVLGQLGLLDSLKKVSSPLPQIGRCDHNGNDLGVMTIFEGIKKNHGEYPRVLGRHELTKILFESLPRESQERMRPNKQVQNISTSKDGVTVSCTDGTSFEGSIVIGADGCHSPVREQMRLMALNTEPTSGAALNAENPYLTTYRCFWVRFPTKTGLQPGQVNETHGNGLGIQVFAGDDTAVMGLYERLEKPTKLRARYTEIDEEAFVGRWGHLPIAKGVTVRDAYNARIHTGLVDLEEGVVEHWSWGRIVLVGDAKHKFTPSTGSGFNNGVADVAVLMNQLHRIVGSNDNRPQSQSTSPSMNDITTAFKIYQDTRYDSVKAGCEQSSGATAMATWQSTGLWFFDKYIFPSAFLQRFLANRGSKTIAKTPVLDFVSGAEPMNGVVPWVQPIKSSF</sequence>
<dbReference type="SUPFAM" id="SSF51905">
    <property type="entry name" value="FAD/NAD(P)-binding domain"/>
    <property type="match status" value="1"/>
</dbReference>
<reference evidence="8" key="1">
    <citation type="journal article" date="2021" name="Nat. Commun.">
        <title>Genetic determinants of endophytism in the Arabidopsis root mycobiome.</title>
        <authorList>
            <person name="Mesny F."/>
            <person name="Miyauchi S."/>
            <person name="Thiergart T."/>
            <person name="Pickel B."/>
            <person name="Atanasova L."/>
            <person name="Karlsson M."/>
            <person name="Huettel B."/>
            <person name="Barry K.W."/>
            <person name="Haridas S."/>
            <person name="Chen C."/>
            <person name="Bauer D."/>
            <person name="Andreopoulos W."/>
            <person name="Pangilinan J."/>
            <person name="LaButti K."/>
            <person name="Riley R."/>
            <person name="Lipzen A."/>
            <person name="Clum A."/>
            <person name="Drula E."/>
            <person name="Henrissat B."/>
            <person name="Kohler A."/>
            <person name="Grigoriev I.V."/>
            <person name="Martin F.M."/>
            <person name="Hacquard S."/>
        </authorList>
    </citation>
    <scope>NUCLEOTIDE SEQUENCE</scope>
    <source>
        <strain evidence="8">MPI-SDFR-AT-0073</strain>
    </source>
</reference>
<dbReference type="Gene3D" id="3.50.50.60">
    <property type="entry name" value="FAD/NAD(P)-binding domain"/>
    <property type="match status" value="1"/>
</dbReference>
<organism evidence="8 9">
    <name type="scientific">Truncatella angustata</name>
    <dbReference type="NCBI Taxonomy" id="152316"/>
    <lineage>
        <taxon>Eukaryota</taxon>
        <taxon>Fungi</taxon>
        <taxon>Dikarya</taxon>
        <taxon>Ascomycota</taxon>
        <taxon>Pezizomycotina</taxon>
        <taxon>Sordariomycetes</taxon>
        <taxon>Xylariomycetidae</taxon>
        <taxon>Amphisphaeriales</taxon>
        <taxon>Sporocadaceae</taxon>
        <taxon>Truncatella</taxon>
    </lineage>
</organism>
<dbReference type="Proteomes" id="UP000758603">
    <property type="component" value="Unassembled WGS sequence"/>
</dbReference>
<dbReference type="OrthoDB" id="2431938at2759"/>
<evidence type="ECO:0000256" key="6">
    <source>
        <dbReference type="ARBA" id="ARBA00023002"/>
    </source>
</evidence>
<protein>
    <recommendedName>
        <fullName evidence="7">FAD-binding domain-containing protein</fullName>
    </recommendedName>
</protein>
<evidence type="ECO:0000256" key="2">
    <source>
        <dbReference type="ARBA" id="ARBA00005179"/>
    </source>
</evidence>
<evidence type="ECO:0000259" key="7">
    <source>
        <dbReference type="Pfam" id="PF01494"/>
    </source>
</evidence>
<name>A0A9P8UB50_9PEZI</name>
<keyword evidence="5" id="KW-0274">FAD</keyword>
<dbReference type="Pfam" id="PF01494">
    <property type="entry name" value="FAD_binding_3"/>
    <property type="match status" value="1"/>
</dbReference>
<keyword evidence="4" id="KW-0285">Flavoprotein</keyword>
<dbReference type="PANTHER" id="PTHR47356">
    <property type="entry name" value="FAD-DEPENDENT MONOOXYGENASE ASQG-RELATED"/>
    <property type="match status" value="1"/>
</dbReference>
<dbReference type="InterPro" id="IPR036188">
    <property type="entry name" value="FAD/NAD-bd_sf"/>
</dbReference>
<dbReference type="AlphaFoldDB" id="A0A9P8UB50"/>
<dbReference type="GO" id="GO:0071949">
    <property type="term" value="F:FAD binding"/>
    <property type="evidence" value="ECO:0007669"/>
    <property type="project" value="InterPro"/>
</dbReference>
<evidence type="ECO:0000256" key="4">
    <source>
        <dbReference type="ARBA" id="ARBA00022630"/>
    </source>
</evidence>
<evidence type="ECO:0000256" key="5">
    <source>
        <dbReference type="ARBA" id="ARBA00022827"/>
    </source>
</evidence>
<dbReference type="GeneID" id="70134189"/>
<comment type="cofactor">
    <cofactor evidence="1">
        <name>FAD</name>
        <dbReference type="ChEBI" id="CHEBI:57692"/>
    </cofactor>
</comment>
<feature type="domain" description="FAD-binding" evidence="7">
    <location>
        <begin position="7"/>
        <end position="337"/>
    </location>
</feature>
<comment type="caution">
    <text evidence="8">The sequence shown here is derived from an EMBL/GenBank/DDBJ whole genome shotgun (WGS) entry which is preliminary data.</text>
</comment>
<evidence type="ECO:0000256" key="1">
    <source>
        <dbReference type="ARBA" id="ARBA00001974"/>
    </source>
</evidence>
<dbReference type="EMBL" id="JAGPXC010000015">
    <property type="protein sequence ID" value="KAH6638662.1"/>
    <property type="molecule type" value="Genomic_DNA"/>
</dbReference>